<name>A0AAD7S5Y5_9TELE</name>
<dbReference type="Proteomes" id="UP001221898">
    <property type="component" value="Unassembled WGS sequence"/>
</dbReference>
<keyword evidence="1" id="KW-0175">Coiled coil</keyword>
<evidence type="ECO:0000256" key="1">
    <source>
        <dbReference type="SAM" id="Coils"/>
    </source>
</evidence>
<reference evidence="2" key="1">
    <citation type="journal article" date="2023" name="Science">
        <title>Genome structures resolve the early diversification of teleost fishes.</title>
        <authorList>
            <person name="Parey E."/>
            <person name="Louis A."/>
            <person name="Montfort J."/>
            <person name="Bouchez O."/>
            <person name="Roques C."/>
            <person name="Iampietro C."/>
            <person name="Lluch J."/>
            <person name="Castinel A."/>
            <person name="Donnadieu C."/>
            <person name="Desvignes T."/>
            <person name="Floi Bucao C."/>
            <person name="Jouanno E."/>
            <person name="Wen M."/>
            <person name="Mejri S."/>
            <person name="Dirks R."/>
            <person name="Jansen H."/>
            <person name="Henkel C."/>
            <person name="Chen W.J."/>
            <person name="Zahm M."/>
            <person name="Cabau C."/>
            <person name="Klopp C."/>
            <person name="Thompson A.W."/>
            <person name="Robinson-Rechavi M."/>
            <person name="Braasch I."/>
            <person name="Lecointre G."/>
            <person name="Bobe J."/>
            <person name="Postlethwait J.H."/>
            <person name="Berthelot C."/>
            <person name="Roest Crollius H."/>
            <person name="Guiguen Y."/>
        </authorList>
    </citation>
    <scope>NUCLEOTIDE SEQUENCE</scope>
    <source>
        <strain evidence="2">NC1722</strain>
    </source>
</reference>
<dbReference type="EMBL" id="JAINUG010000105">
    <property type="protein sequence ID" value="KAJ8396586.1"/>
    <property type="molecule type" value="Genomic_DNA"/>
</dbReference>
<comment type="caution">
    <text evidence="2">The sequence shown here is derived from an EMBL/GenBank/DDBJ whole genome shotgun (WGS) entry which is preliminary data.</text>
</comment>
<feature type="coiled-coil region" evidence="1">
    <location>
        <begin position="121"/>
        <end position="158"/>
    </location>
</feature>
<evidence type="ECO:0000313" key="2">
    <source>
        <dbReference type="EMBL" id="KAJ8396586.1"/>
    </source>
</evidence>
<proteinExistence type="predicted"/>
<dbReference type="AlphaFoldDB" id="A0AAD7S5Y5"/>
<keyword evidence="3" id="KW-1185">Reference proteome</keyword>
<organism evidence="2 3">
    <name type="scientific">Aldrovandia affinis</name>
    <dbReference type="NCBI Taxonomy" id="143900"/>
    <lineage>
        <taxon>Eukaryota</taxon>
        <taxon>Metazoa</taxon>
        <taxon>Chordata</taxon>
        <taxon>Craniata</taxon>
        <taxon>Vertebrata</taxon>
        <taxon>Euteleostomi</taxon>
        <taxon>Actinopterygii</taxon>
        <taxon>Neopterygii</taxon>
        <taxon>Teleostei</taxon>
        <taxon>Notacanthiformes</taxon>
        <taxon>Halosauridae</taxon>
        <taxon>Aldrovandia</taxon>
    </lineage>
</organism>
<evidence type="ECO:0000313" key="3">
    <source>
        <dbReference type="Proteomes" id="UP001221898"/>
    </source>
</evidence>
<protein>
    <submittedName>
        <fullName evidence="2">Uncharacterized protein</fullName>
    </submittedName>
</protein>
<gene>
    <name evidence="2" type="ORF">AAFF_G00016520</name>
</gene>
<accession>A0AAD7S5Y5</accession>
<sequence>MQMGTDLVRDMQYENGWKEHRRKRHREEQMTNNLDILFRIYNRRLTPHRLHAVMFRTTQIREWQIVIRRIRETQPGIKTVQMTIRNIGEHVMMTVSISKDPHAIQQMENHFPQNRTDVLEMPTEEEEEEEADERNQELEALRNRIGELQLENRNLRRQL</sequence>